<comment type="similarity">
    <text evidence="1 6">Belongs to the IPP transferase family.</text>
</comment>
<dbReference type="Gene3D" id="1.10.20.140">
    <property type="match status" value="1"/>
</dbReference>
<keyword evidence="2 6" id="KW-0808">Transferase</keyword>
<keyword evidence="9" id="KW-1185">Reference proteome</keyword>
<sequence>MESVAPPQEQKRNLKMMDEDLNSNPNAKSKPKIVVIMGATGSGKSKLAIDLASHFPVEIINADSMQVYQGLDVLTNKVPVQDQRGVQHHLLGTISPNVEFTAKDFRDCAIPLISEIWSRNCLPVIVGGTNYYIQALVSQFLLDDYVEDQEANYLFNLPGEKKPAFEIELEPIGENGDYTYCHLKDLDPVAANRIHPNDHRKINQYLSLYIRSGVRPSKLFQGNIMENWGRTKNFRYDSCFICLDASVPALDQYVDQRVDCMIDAGLLEEVFDIYKLNADYTRGLRQAIGVREFEDFLRCCTPECQNPSDAFCSPISNAKPFKEIMRKIMDPPNENQQKILFAEAIDKVKLNTRRLVRRQKRRLSRLQTLFGWNIHYVDVTGCLLSASDDLWDVDVVEPSLKIIKSFLEKSNMEEARSDCDVMKLAQRELWTQYTCQACGNKVLRGGHEWEQHKQGRSHRKRVSRLKKSGINVSVQNSSICFDIPDHVPNPCEECKKPNGNCGAGLRCICHPKECKDKVISVGAVPNPYCSIVFSLLFFLILKDYFQAF</sequence>
<dbReference type="PANTHER" id="PTHR11088">
    <property type="entry name" value="TRNA DIMETHYLALLYLTRANSFERASE"/>
    <property type="match status" value="1"/>
</dbReference>
<gene>
    <name evidence="8" type="ORF">Adt_16730</name>
</gene>
<dbReference type="NCBIfam" id="TIGR00174">
    <property type="entry name" value="miaA"/>
    <property type="match status" value="1"/>
</dbReference>
<reference evidence="9" key="1">
    <citation type="submission" date="2024-07" db="EMBL/GenBank/DDBJ databases">
        <title>Two chromosome-level genome assemblies of Korean endemic species Abeliophyllum distichum and Forsythia ovata (Oleaceae).</title>
        <authorList>
            <person name="Jang H."/>
        </authorList>
    </citation>
    <scope>NUCLEOTIDE SEQUENCE [LARGE SCALE GENOMIC DNA]</scope>
</reference>
<evidence type="ECO:0000256" key="2">
    <source>
        <dbReference type="ARBA" id="ARBA00022679"/>
    </source>
</evidence>
<name>A0ABD1TF04_9LAMI</name>
<dbReference type="HAMAP" id="MF_00185">
    <property type="entry name" value="IPP_trans"/>
    <property type="match status" value="1"/>
</dbReference>
<dbReference type="Pfam" id="PF01715">
    <property type="entry name" value="IPPT"/>
    <property type="match status" value="1"/>
</dbReference>
<dbReference type="Gene3D" id="3.40.50.300">
    <property type="entry name" value="P-loop containing nucleotide triphosphate hydrolases"/>
    <property type="match status" value="1"/>
</dbReference>
<dbReference type="SUPFAM" id="SSF52540">
    <property type="entry name" value="P-loop containing nucleoside triphosphate hydrolases"/>
    <property type="match status" value="1"/>
</dbReference>
<dbReference type="FunFam" id="3.30.160.60:FF:002405">
    <property type="entry name" value="tRNA dimethylallyltransferase"/>
    <property type="match status" value="1"/>
</dbReference>
<protein>
    <submittedName>
        <fullName evidence="8">tRNA dimethylallyltransferase 2</fullName>
    </submittedName>
</protein>
<proteinExistence type="inferred from homology"/>
<dbReference type="EMBL" id="JBFOLK010000005">
    <property type="protein sequence ID" value="KAL2511130.1"/>
    <property type="molecule type" value="Genomic_DNA"/>
</dbReference>
<dbReference type="GO" id="GO:0009691">
    <property type="term" value="P:cytokinin biosynthetic process"/>
    <property type="evidence" value="ECO:0007669"/>
    <property type="project" value="UniProtKB-KW"/>
</dbReference>
<organism evidence="8 9">
    <name type="scientific">Abeliophyllum distichum</name>
    <dbReference type="NCBI Taxonomy" id="126358"/>
    <lineage>
        <taxon>Eukaryota</taxon>
        <taxon>Viridiplantae</taxon>
        <taxon>Streptophyta</taxon>
        <taxon>Embryophyta</taxon>
        <taxon>Tracheophyta</taxon>
        <taxon>Spermatophyta</taxon>
        <taxon>Magnoliopsida</taxon>
        <taxon>eudicotyledons</taxon>
        <taxon>Gunneridae</taxon>
        <taxon>Pentapetalae</taxon>
        <taxon>asterids</taxon>
        <taxon>lamiids</taxon>
        <taxon>Lamiales</taxon>
        <taxon>Oleaceae</taxon>
        <taxon>Forsythieae</taxon>
        <taxon>Abeliophyllum</taxon>
    </lineage>
</organism>
<dbReference type="InterPro" id="IPR018022">
    <property type="entry name" value="IPT"/>
</dbReference>
<dbReference type="Gene3D" id="3.30.160.60">
    <property type="entry name" value="Classic Zinc Finger"/>
    <property type="match status" value="1"/>
</dbReference>
<evidence type="ECO:0000256" key="1">
    <source>
        <dbReference type="ARBA" id="ARBA00005842"/>
    </source>
</evidence>
<keyword evidence="3" id="KW-0203">Cytokinin biosynthesis</keyword>
<evidence type="ECO:0000313" key="8">
    <source>
        <dbReference type="EMBL" id="KAL2511130.1"/>
    </source>
</evidence>
<evidence type="ECO:0000256" key="3">
    <source>
        <dbReference type="ARBA" id="ARBA00022712"/>
    </source>
</evidence>
<dbReference type="Proteomes" id="UP001604336">
    <property type="component" value="Unassembled WGS sequence"/>
</dbReference>
<keyword evidence="5 6" id="KW-0067">ATP-binding</keyword>
<dbReference type="GO" id="GO:0016765">
    <property type="term" value="F:transferase activity, transferring alkyl or aryl (other than methyl) groups"/>
    <property type="evidence" value="ECO:0007669"/>
    <property type="project" value="UniProtKB-ARBA"/>
</dbReference>
<dbReference type="InterPro" id="IPR039657">
    <property type="entry name" value="Dimethylallyltransferase"/>
</dbReference>
<evidence type="ECO:0000256" key="7">
    <source>
        <dbReference type="SAM" id="Phobius"/>
    </source>
</evidence>
<evidence type="ECO:0000256" key="5">
    <source>
        <dbReference type="ARBA" id="ARBA00022840"/>
    </source>
</evidence>
<keyword evidence="4 6" id="KW-0547">Nucleotide-binding</keyword>
<feature type="transmembrane region" description="Helical" evidence="7">
    <location>
        <begin position="518"/>
        <end position="541"/>
    </location>
</feature>
<evidence type="ECO:0000256" key="6">
    <source>
        <dbReference type="RuleBase" id="RU003785"/>
    </source>
</evidence>
<dbReference type="GO" id="GO:0005524">
    <property type="term" value="F:ATP binding"/>
    <property type="evidence" value="ECO:0007669"/>
    <property type="project" value="UniProtKB-KW"/>
</dbReference>
<comment type="caution">
    <text evidence="8">The sequence shown here is derived from an EMBL/GenBank/DDBJ whole genome shotgun (WGS) entry which is preliminary data.</text>
</comment>
<keyword evidence="7" id="KW-0472">Membrane</keyword>
<keyword evidence="7" id="KW-0812">Transmembrane</keyword>
<evidence type="ECO:0000313" key="9">
    <source>
        <dbReference type="Proteomes" id="UP001604336"/>
    </source>
</evidence>
<dbReference type="AlphaFoldDB" id="A0ABD1TF04"/>
<accession>A0ABD1TF04</accession>
<dbReference type="InterPro" id="IPR027417">
    <property type="entry name" value="P-loop_NTPase"/>
</dbReference>
<dbReference type="PANTHER" id="PTHR11088:SF82">
    <property type="entry name" value="TRNA DIMETHYLALLYLTRANSFERASE 2"/>
    <property type="match status" value="1"/>
</dbReference>
<keyword evidence="7" id="KW-1133">Transmembrane helix</keyword>
<evidence type="ECO:0000256" key="4">
    <source>
        <dbReference type="ARBA" id="ARBA00022741"/>
    </source>
</evidence>